<feature type="compositionally biased region" description="Polar residues" evidence="1">
    <location>
        <begin position="26"/>
        <end position="36"/>
    </location>
</feature>
<name>A0AAD7R1X9_9TELE</name>
<accession>A0AAD7R1X9</accession>
<dbReference type="Proteomes" id="UP001221898">
    <property type="component" value="Unassembled WGS sequence"/>
</dbReference>
<dbReference type="EMBL" id="JAINUG010001563">
    <property type="protein sequence ID" value="KAJ8355175.1"/>
    <property type="molecule type" value="Genomic_DNA"/>
</dbReference>
<organism evidence="2 3">
    <name type="scientific">Aldrovandia affinis</name>
    <dbReference type="NCBI Taxonomy" id="143900"/>
    <lineage>
        <taxon>Eukaryota</taxon>
        <taxon>Metazoa</taxon>
        <taxon>Chordata</taxon>
        <taxon>Craniata</taxon>
        <taxon>Vertebrata</taxon>
        <taxon>Euteleostomi</taxon>
        <taxon>Actinopterygii</taxon>
        <taxon>Neopterygii</taxon>
        <taxon>Teleostei</taxon>
        <taxon>Notacanthiformes</taxon>
        <taxon>Halosauridae</taxon>
        <taxon>Aldrovandia</taxon>
    </lineage>
</organism>
<feature type="region of interest" description="Disordered" evidence="1">
    <location>
        <begin position="1"/>
        <end position="70"/>
    </location>
</feature>
<reference evidence="2" key="1">
    <citation type="journal article" date="2023" name="Science">
        <title>Genome structures resolve the early diversification of teleost fishes.</title>
        <authorList>
            <person name="Parey E."/>
            <person name="Louis A."/>
            <person name="Montfort J."/>
            <person name="Bouchez O."/>
            <person name="Roques C."/>
            <person name="Iampietro C."/>
            <person name="Lluch J."/>
            <person name="Castinel A."/>
            <person name="Donnadieu C."/>
            <person name="Desvignes T."/>
            <person name="Floi Bucao C."/>
            <person name="Jouanno E."/>
            <person name="Wen M."/>
            <person name="Mejri S."/>
            <person name="Dirks R."/>
            <person name="Jansen H."/>
            <person name="Henkel C."/>
            <person name="Chen W.J."/>
            <person name="Zahm M."/>
            <person name="Cabau C."/>
            <person name="Klopp C."/>
            <person name="Thompson A.W."/>
            <person name="Robinson-Rechavi M."/>
            <person name="Braasch I."/>
            <person name="Lecointre G."/>
            <person name="Bobe J."/>
            <person name="Postlethwait J.H."/>
            <person name="Berthelot C."/>
            <person name="Roest Crollius H."/>
            <person name="Guiguen Y."/>
        </authorList>
    </citation>
    <scope>NUCLEOTIDE SEQUENCE</scope>
    <source>
        <strain evidence="2">NC1722</strain>
    </source>
</reference>
<dbReference type="AlphaFoldDB" id="A0AAD7R1X9"/>
<feature type="region of interest" description="Disordered" evidence="1">
    <location>
        <begin position="107"/>
        <end position="137"/>
    </location>
</feature>
<evidence type="ECO:0000313" key="3">
    <source>
        <dbReference type="Proteomes" id="UP001221898"/>
    </source>
</evidence>
<sequence>MTPSPGPAASVPDGEENRSGDKPARTATSSPPTLFSFTKAGTGGPRAGTVEKGGGRGKGARGGSGIRIWGQQKRGLEQGGILEQELGPGQGQGQMLTQESALLLGQKAAHQRCRPPVLKPEPATGPGPDLTQDQVLC</sequence>
<protein>
    <submittedName>
        <fullName evidence="2">Uncharacterized protein</fullName>
    </submittedName>
</protein>
<gene>
    <name evidence="2" type="ORF">AAFF_G00088900</name>
</gene>
<keyword evidence="3" id="KW-1185">Reference proteome</keyword>
<feature type="compositionally biased region" description="Gly residues" evidence="1">
    <location>
        <begin position="56"/>
        <end position="65"/>
    </location>
</feature>
<feature type="compositionally biased region" description="Basic and acidic residues" evidence="1">
    <location>
        <begin position="15"/>
        <end position="24"/>
    </location>
</feature>
<evidence type="ECO:0000256" key="1">
    <source>
        <dbReference type="SAM" id="MobiDB-lite"/>
    </source>
</evidence>
<proteinExistence type="predicted"/>
<evidence type="ECO:0000313" key="2">
    <source>
        <dbReference type="EMBL" id="KAJ8355175.1"/>
    </source>
</evidence>
<comment type="caution">
    <text evidence="2">The sequence shown here is derived from an EMBL/GenBank/DDBJ whole genome shotgun (WGS) entry which is preliminary data.</text>
</comment>